<dbReference type="InterPro" id="IPR029021">
    <property type="entry name" value="Prot-tyrosine_phosphatase-like"/>
</dbReference>
<gene>
    <name evidence="2" type="ORF">ACFOWX_03220</name>
</gene>
<keyword evidence="3" id="KW-1185">Reference proteome</keyword>
<organism evidence="2 3">
    <name type="scientific">Sphingorhabdus arenilitoris</name>
    <dbReference type="NCBI Taxonomy" id="1490041"/>
    <lineage>
        <taxon>Bacteria</taxon>
        <taxon>Pseudomonadati</taxon>
        <taxon>Pseudomonadota</taxon>
        <taxon>Alphaproteobacteria</taxon>
        <taxon>Sphingomonadales</taxon>
        <taxon>Sphingomonadaceae</taxon>
        <taxon>Sphingorhabdus</taxon>
    </lineage>
</organism>
<proteinExistence type="predicted"/>
<dbReference type="Gene3D" id="3.90.190.10">
    <property type="entry name" value="Protein tyrosine phosphatase superfamily"/>
    <property type="match status" value="1"/>
</dbReference>
<accession>A0ABV8RDV5</accession>
<sequence>MASSQLEQIFNFRRIDSRLTISGQPSEEQLALLRDDGVEVIVNLGLHSHEKALPDEPASCARLGLEYIHIPVAFDAPTEKDYQDFCEVMDMHQNKRLHVHCIVNARVTAFFRRYAAETGLIDMDEAAALLESVWRPGGVWADFLGNDERRMQDHKFCGRDYSM</sequence>
<evidence type="ECO:0000313" key="3">
    <source>
        <dbReference type="Proteomes" id="UP001595887"/>
    </source>
</evidence>
<name>A0ABV8RDV5_9SPHN</name>
<comment type="caution">
    <text evidence="2">The sequence shown here is derived from an EMBL/GenBank/DDBJ whole genome shotgun (WGS) entry which is preliminary data.</text>
</comment>
<dbReference type="SUPFAM" id="SSF52799">
    <property type="entry name" value="(Phosphotyrosine protein) phosphatases II"/>
    <property type="match status" value="1"/>
</dbReference>
<dbReference type="Pfam" id="PF22741">
    <property type="entry name" value="PTP-NADK"/>
    <property type="match status" value="1"/>
</dbReference>
<dbReference type="EMBL" id="JBHSDH010000012">
    <property type="protein sequence ID" value="MFC4291420.1"/>
    <property type="molecule type" value="Genomic_DNA"/>
</dbReference>
<dbReference type="CDD" id="cd14503">
    <property type="entry name" value="PTP-bact"/>
    <property type="match status" value="1"/>
</dbReference>
<evidence type="ECO:0000313" key="2">
    <source>
        <dbReference type="EMBL" id="MFC4291420.1"/>
    </source>
</evidence>
<protein>
    <submittedName>
        <fullName evidence="2">Protein tyrosine phosphatase family protein</fullName>
    </submittedName>
</protein>
<feature type="domain" description="DSP-PTPase phosphatase fused to NAD+ Kinase" evidence="1">
    <location>
        <begin position="19"/>
        <end position="102"/>
    </location>
</feature>
<dbReference type="InterPro" id="IPR055214">
    <property type="entry name" value="PTP-NADK"/>
</dbReference>
<evidence type="ECO:0000259" key="1">
    <source>
        <dbReference type="Pfam" id="PF22741"/>
    </source>
</evidence>
<dbReference type="Proteomes" id="UP001595887">
    <property type="component" value="Unassembled WGS sequence"/>
</dbReference>
<reference evidence="3" key="1">
    <citation type="journal article" date="2019" name="Int. J. Syst. Evol. Microbiol.">
        <title>The Global Catalogue of Microorganisms (GCM) 10K type strain sequencing project: providing services to taxonomists for standard genome sequencing and annotation.</title>
        <authorList>
            <consortium name="The Broad Institute Genomics Platform"/>
            <consortium name="The Broad Institute Genome Sequencing Center for Infectious Disease"/>
            <person name="Wu L."/>
            <person name="Ma J."/>
        </authorList>
    </citation>
    <scope>NUCLEOTIDE SEQUENCE [LARGE SCALE GENOMIC DNA]</scope>
    <source>
        <strain evidence="3">CECT 8531</strain>
    </source>
</reference>
<dbReference type="RefSeq" id="WP_381421254.1">
    <property type="nucleotide sequence ID" value="NZ_JBHSDH010000012.1"/>
</dbReference>